<feature type="region of interest" description="Disordered" evidence="1">
    <location>
        <begin position="23"/>
        <end position="43"/>
    </location>
</feature>
<name>A0A8K0AEB0_BRALA</name>
<accession>A0A8K0AEB0</accession>
<proteinExistence type="predicted"/>
<evidence type="ECO:0000313" key="3">
    <source>
        <dbReference type="Proteomes" id="UP000838412"/>
    </source>
</evidence>
<reference evidence="2" key="1">
    <citation type="submission" date="2022-01" db="EMBL/GenBank/DDBJ databases">
        <authorList>
            <person name="Braso-Vives M."/>
        </authorList>
    </citation>
    <scope>NUCLEOTIDE SEQUENCE</scope>
</reference>
<organism evidence="2 3">
    <name type="scientific">Branchiostoma lanceolatum</name>
    <name type="common">Common lancelet</name>
    <name type="synonym">Amphioxus lanceolatum</name>
    <dbReference type="NCBI Taxonomy" id="7740"/>
    <lineage>
        <taxon>Eukaryota</taxon>
        <taxon>Metazoa</taxon>
        <taxon>Chordata</taxon>
        <taxon>Cephalochordata</taxon>
        <taxon>Leptocardii</taxon>
        <taxon>Amphioxiformes</taxon>
        <taxon>Branchiostomatidae</taxon>
        <taxon>Branchiostoma</taxon>
    </lineage>
</organism>
<evidence type="ECO:0000313" key="2">
    <source>
        <dbReference type="EMBL" id="CAH1272352.1"/>
    </source>
</evidence>
<dbReference type="Proteomes" id="UP000838412">
    <property type="component" value="Chromosome 8"/>
</dbReference>
<dbReference type="AlphaFoldDB" id="A0A8K0AEB0"/>
<sequence>MGEPPTRRVFIVRGLERILTASGHVKKKRSHGRDSSSDVSSLSSCQWYEGPKLRDFLLGCEPEKTTLQAEVVREIMT</sequence>
<protein>
    <submittedName>
        <fullName evidence="2">Hypp4829 protein</fullName>
    </submittedName>
</protein>
<keyword evidence="3" id="KW-1185">Reference proteome</keyword>
<dbReference type="EMBL" id="OV696693">
    <property type="protein sequence ID" value="CAH1272352.1"/>
    <property type="molecule type" value="Genomic_DNA"/>
</dbReference>
<evidence type="ECO:0000256" key="1">
    <source>
        <dbReference type="SAM" id="MobiDB-lite"/>
    </source>
</evidence>
<gene>
    <name evidence="2" type="primary">Hypp4829</name>
    <name evidence="2" type="ORF">BLAG_LOCUS24010</name>
</gene>